<keyword evidence="1" id="KW-0732">Signal</keyword>
<evidence type="ECO:0000313" key="3">
    <source>
        <dbReference type="Proteomes" id="UP001324634"/>
    </source>
</evidence>
<keyword evidence="3" id="KW-1185">Reference proteome</keyword>
<organism evidence="2 3">
    <name type="scientific">Peredibacter starrii</name>
    <dbReference type="NCBI Taxonomy" id="28202"/>
    <lineage>
        <taxon>Bacteria</taxon>
        <taxon>Pseudomonadati</taxon>
        <taxon>Bdellovibrionota</taxon>
        <taxon>Bacteriovoracia</taxon>
        <taxon>Bacteriovoracales</taxon>
        <taxon>Bacteriovoracaceae</taxon>
        <taxon>Peredibacter</taxon>
    </lineage>
</organism>
<accession>A0AAX4HPH1</accession>
<protein>
    <submittedName>
        <fullName evidence="2">Uncharacterized protein</fullName>
    </submittedName>
</protein>
<dbReference type="Proteomes" id="UP001324634">
    <property type="component" value="Chromosome"/>
</dbReference>
<dbReference type="RefSeq" id="WP_321395370.1">
    <property type="nucleotide sequence ID" value="NZ_CP139487.1"/>
</dbReference>
<reference evidence="2 3" key="1">
    <citation type="submission" date="2023-11" db="EMBL/GenBank/DDBJ databases">
        <title>Peredibacter starrii A3.12.</title>
        <authorList>
            <person name="Mitchell R.J."/>
        </authorList>
    </citation>
    <scope>NUCLEOTIDE SEQUENCE [LARGE SCALE GENOMIC DNA]</scope>
    <source>
        <strain evidence="2 3">A3.12</strain>
    </source>
</reference>
<evidence type="ECO:0000313" key="2">
    <source>
        <dbReference type="EMBL" id="WPU65219.1"/>
    </source>
</evidence>
<feature type="chain" id="PRO_5043982573" evidence="1">
    <location>
        <begin position="24"/>
        <end position="270"/>
    </location>
</feature>
<feature type="signal peptide" evidence="1">
    <location>
        <begin position="1"/>
        <end position="23"/>
    </location>
</feature>
<dbReference type="EMBL" id="CP139487">
    <property type="protein sequence ID" value="WPU65219.1"/>
    <property type="molecule type" value="Genomic_DNA"/>
</dbReference>
<proteinExistence type="predicted"/>
<gene>
    <name evidence="2" type="ORF">SOO65_00465</name>
</gene>
<evidence type="ECO:0000256" key="1">
    <source>
        <dbReference type="SAM" id="SignalP"/>
    </source>
</evidence>
<sequence>MKNWTFALLLGLSSLINFNTASAHVAQNGTEVDADAEFRAYCDRTLRLLERARFDASNASMNGDFTGAVNSLIAGLKSNSTQRYGDLNPITLRLITHAHDLGVMLKEEVAKDVKGTKATAIALESFYDLIFATAEKIDYRFYSCQARRFGCRYSRTLAFEQNMLEMVRDMLFVVNSSLVLRREQIFPLGPSSAYLVAAEVVSGAAYTELTQLVYSSAYSCEILDLKDINEDLERFNTSDMDEFSKKQKIQEVYHSLNQIGYNLSSGRGCR</sequence>
<name>A0AAX4HPH1_9BACT</name>
<dbReference type="AlphaFoldDB" id="A0AAX4HPH1"/>
<dbReference type="KEGG" id="psti:SOO65_00465"/>